<organism evidence="4 5">
    <name type="scientific">Saccharomonospora azurea NA-128</name>
    <dbReference type="NCBI Taxonomy" id="882081"/>
    <lineage>
        <taxon>Bacteria</taxon>
        <taxon>Bacillati</taxon>
        <taxon>Actinomycetota</taxon>
        <taxon>Actinomycetes</taxon>
        <taxon>Pseudonocardiales</taxon>
        <taxon>Pseudonocardiaceae</taxon>
        <taxon>Saccharomonospora</taxon>
    </lineage>
</organism>
<keyword evidence="2" id="KW-0378">Hydrolase</keyword>
<accession>H8GFC8</accession>
<dbReference type="Pfam" id="PF03061">
    <property type="entry name" value="4HBT"/>
    <property type="match status" value="1"/>
</dbReference>
<dbReference type="Proteomes" id="UP000004705">
    <property type="component" value="Chromosome"/>
</dbReference>
<dbReference type="PANTHER" id="PTHR43240:SF5">
    <property type="entry name" value="1,4-DIHYDROXY-2-NAPHTHOYL-COA THIOESTERASE 1"/>
    <property type="match status" value="1"/>
</dbReference>
<evidence type="ECO:0000259" key="3">
    <source>
        <dbReference type="Pfam" id="PF03061"/>
    </source>
</evidence>
<dbReference type="NCBIfam" id="TIGR00369">
    <property type="entry name" value="unchar_dom_1"/>
    <property type="match status" value="1"/>
</dbReference>
<dbReference type="EMBL" id="CM001466">
    <property type="protein sequence ID" value="EHY89027.1"/>
    <property type="molecule type" value="Genomic_DNA"/>
</dbReference>
<dbReference type="GO" id="GO:0061522">
    <property type="term" value="F:1,4-dihydroxy-2-naphthoyl-CoA thioesterase activity"/>
    <property type="evidence" value="ECO:0007669"/>
    <property type="project" value="TreeGrafter"/>
</dbReference>
<dbReference type="HOGENOM" id="CLU_089876_13_4_11"/>
<comment type="similarity">
    <text evidence="1">Belongs to the thioesterase PaaI family.</text>
</comment>
<feature type="domain" description="Thioesterase" evidence="3">
    <location>
        <begin position="65"/>
        <end position="143"/>
    </location>
</feature>
<dbReference type="PANTHER" id="PTHR43240">
    <property type="entry name" value="1,4-DIHYDROXY-2-NAPHTHOYL-COA THIOESTERASE 1"/>
    <property type="match status" value="1"/>
</dbReference>
<evidence type="ECO:0000313" key="4">
    <source>
        <dbReference type="EMBL" id="EHY89027.1"/>
    </source>
</evidence>
<protein>
    <recommendedName>
        <fullName evidence="3">Thioesterase domain-containing protein</fullName>
    </recommendedName>
</protein>
<dbReference type="InterPro" id="IPR003736">
    <property type="entry name" value="PAAI_dom"/>
</dbReference>
<proteinExistence type="inferred from homology"/>
<sequence>MGVDAHRPVRQGYRMQTAPTVDDDGTALFHRTMPFTERLGFEVLRHSRELVVARIAHDESLCTLGGVLHGGVLMSLADSAAAVCAFLNLPEGAQGTTTVESKTNFLRAVRSGHATASSTPLHAGGRVIVVETEIHDDDGRLVAKITQSQAVLRS</sequence>
<reference evidence="4 5" key="1">
    <citation type="journal article" date="2012" name="Stand. Genomic Sci.">
        <title>Genome sequence of the soil bacterium Saccharomonospora azurea type strain (NA-128(T)).</title>
        <authorList>
            <person name="Klenk H.P."/>
            <person name="Held B."/>
            <person name="Lucas S."/>
            <person name="Lapidus A."/>
            <person name="Copeland A."/>
            <person name="Hammon N."/>
            <person name="Pitluck S."/>
            <person name="Goodwin L.A."/>
            <person name="Han C."/>
            <person name="Tapia R."/>
            <person name="Brambilla E.M."/>
            <person name="Potter G."/>
            <person name="Land M."/>
            <person name="Ivanova N."/>
            <person name="Rohde M."/>
            <person name="Goker M."/>
            <person name="Detter J.C."/>
            <person name="Kyrpides N.C."/>
            <person name="Woyke T."/>
        </authorList>
    </citation>
    <scope>NUCLEOTIDE SEQUENCE [LARGE SCALE GENOMIC DNA]</scope>
    <source>
        <strain evidence="4 5">NA-128</strain>
    </source>
</reference>
<dbReference type="AlphaFoldDB" id="H8GFC8"/>
<dbReference type="InterPro" id="IPR006683">
    <property type="entry name" value="Thioestr_dom"/>
</dbReference>
<dbReference type="CDD" id="cd03443">
    <property type="entry name" value="PaaI_thioesterase"/>
    <property type="match status" value="1"/>
</dbReference>
<name>H8GFC8_9PSEU</name>
<gene>
    <name evidence="4" type="ORF">SacazDRAFT_02115</name>
</gene>
<evidence type="ECO:0000313" key="5">
    <source>
        <dbReference type="Proteomes" id="UP000004705"/>
    </source>
</evidence>
<dbReference type="InterPro" id="IPR029069">
    <property type="entry name" value="HotDog_dom_sf"/>
</dbReference>
<keyword evidence="5" id="KW-1185">Reference proteome</keyword>
<evidence type="ECO:0000256" key="2">
    <source>
        <dbReference type="ARBA" id="ARBA00022801"/>
    </source>
</evidence>
<dbReference type="Gene3D" id="3.10.129.10">
    <property type="entry name" value="Hotdog Thioesterase"/>
    <property type="match status" value="1"/>
</dbReference>
<dbReference type="SUPFAM" id="SSF54637">
    <property type="entry name" value="Thioesterase/thiol ester dehydrase-isomerase"/>
    <property type="match status" value="1"/>
</dbReference>
<dbReference type="GO" id="GO:0005829">
    <property type="term" value="C:cytosol"/>
    <property type="evidence" value="ECO:0007669"/>
    <property type="project" value="TreeGrafter"/>
</dbReference>
<evidence type="ECO:0000256" key="1">
    <source>
        <dbReference type="ARBA" id="ARBA00008324"/>
    </source>
</evidence>